<keyword evidence="2" id="KW-1185">Reference proteome</keyword>
<dbReference type="EMBL" id="JSVA01000016">
    <property type="protein sequence ID" value="KOF02131.1"/>
    <property type="molecule type" value="Genomic_DNA"/>
</dbReference>
<dbReference type="Proteomes" id="UP000036908">
    <property type="component" value="Unassembled WGS sequence"/>
</dbReference>
<sequence length="432" mass="50264">MARIKPFRAWRYNRDLSANIEDLASPLFDVVSKKQREALYSNPYNSIHISVPKNIETQKRTVEEWKAKGIINQDQIPGIYVYYQHFSLPGSKRTYIRKGFICFIEATDWNSVDSDVLRHENTMPHSVNDRIDILAQSQMNVSPTHGLYFDPEFSLEQYMDESMKNPIYDREDYQGVRDVLSVIHDFEVIKKFVAKLKDQQVILADGHHRYEGSLLYKQQMQAQNPNHTGNEAYNFHLMYLTNAEADDLRILPTHRLLSGLKNFNKEELLHKLSEDFIIKPLDNPNDVNEIILGKKWAFGLLFGKEAVKVRLKPERITELKWNFPQVVKDLDLTVMHYFIIEKALGILGKDQRSSEHISFERNFSNCLEKTITGEVDFAIITQDISMEDVKNVCHSGYTLPQKSTYFYPKVISGYLFGSIKEDEFTLPFDIGF</sequence>
<comment type="caution">
    <text evidence="1">The sequence shown here is derived from an EMBL/GenBank/DDBJ whole genome shotgun (WGS) entry which is preliminary data.</text>
</comment>
<gene>
    <name evidence="1" type="ORF">OB69_13995</name>
</gene>
<evidence type="ECO:0000313" key="1">
    <source>
        <dbReference type="EMBL" id="KOF02131.1"/>
    </source>
</evidence>
<dbReference type="PANTHER" id="PTHR36454">
    <property type="entry name" value="LMO2823 PROTEIN"/>
    <property type="match status" value="1"/>
</dbReference>
<dbReference type="AlphaFoldDB" id="A0A0L8AIR5"/>
<dbReference type="RefSeq" id="WP_053224357.1">
    <property type="nucleotide sequence ID" value="NZ_JSVA01000016.1"/>
</dbReference>
<organism evidence="1 2">
    <name type="scientific">Roseivirga seohaensis subsp. aquiponti</name>
    <dbReference type="NCBI Taxonomy" id="1566026"/>
    <lineage>
        <taxon>Bacteria</taxon>
        <taxon>Pseudomonadati</taxon>
        <taxon>Bacteroidota</taxon>
        <taxon>Cytophagia</taxon>
        <taxon>Cytophagales</taxon>
        <taxon>Roseivirgaceae</taxon>
        <taxon>Roseivirga</taxon>
    </lineage>
</organism>
<dbReference type="PATRIC" id="fig|1566026.4.peg.1108"/>
<evidence type="ECO:0008006" key="3">
    <source>
        <dbReference type="Google" id="ProtNLM"/>
    </source>
</evidence>
<reference evidence="2" key="1">
    <citation type="submission" date="2014-11" db="EMBL/GenBank/DDBJ databases">
        <title>Genome sequencing of Roseivirga sp. D-25.</title>
        <authorList>
            <person name="Selvaratnam C."/>
            <person name="Thevarajoo S."/>
            <person name="Goh K.M."/>
            <person name="Eee R."/>
            <person name="Chan K.-G."/>
            <person name="Chong C.S."/>
        </authorList>
    </citation>
    <scope>NUCLEOTIDE SEQUENCE [LARGE SCALE GENOMIC DNA]</scope>
    <source>
        <strain evidence="2">D-25</strain>
    </source>
</reference>
<protein>
    <recommendedName>
        <fullName evidence="3">DUF1015 domain-containing protein</fullName>
    </recommendedName>
</protein>
<dbReference type="OrthoDB" id="9781616at2"/>
<name>A0A0L8AIR5_9BACT</name>
<evidence type="ECO:0000313" key="2">
    <source>
        <dbReference type="Proteomes" id="UP000036908"/>
    </source>
</evidence>
<dbReference type="Pfam" id="PF06245">
    <property type="entry name" value="DUF1015"/>
    <property type="match status" value="1"/>
</dbReference>
<dbReference type="PANTHER" id="PTHR36454:SF1">
    <property type="entry name" value="DUF1015 DOMAIN-CONTAINING PROTEIN"/>
    <property type="match status" value="1"/>
</dbReference>
<dbReference type="PIRSF" id="PIRSF033563">
    <property type="entry name" value="UCP033563"/>
    <property type="match status" value="1"/>
</dbReference>
<proteinExistence type="predicted"/>
<accession>A0A0L8AIR5</accession>
<dbReference type="InterPro" id="IPR008323">
    <property type="entry name" value="UCP033563"/>
</dbReference>